<dbReference type="EMBL" id="CM045759">
    <property type="protein sequence ID" value="KAI8019759.1"/>
    <property type="molecule type" value="Genomic_DNA"/>
</dbReference>
<proteinExistence type="predicted"/>
<organism evidence="1 2">
    <name type="scientific">Camellia lanceoleosa</name>
    <dbReference type="NCBI Taxonomy" id="1840588"/>
    <lineage>
        <taxon>Eukaryota</taxon>
        <taxon>Viridiplantae</taxon>
        <taxon>Streptophyta</taxon>
        <taxon>Embryophyta</taxon>
        <taxon>Tracheophyta</taxon>
        <taxon>Spermatophyta</taxon>
        <taxon>Magnoliopsida</taxon>
        <taxon>eudicotyledons</taxon>
        <taxon>Gunneridae</taxon>
        <taxon>Pentapetalae</taxon>
        <taxon>asterids</taxon>
        <taxon>Ericales</taxon>
        <taxon>Theaceae</taxon>
        <taxon>Camellia</taxon>
    </lineage>
</organism>
<gene>
    <name evidence="1" type="ORF">LOK49_LG04G02515</name>
</gene>
<evidence type="ECO:0000313" key="2">
    <source>
        <dbReference type="Proteomes" id="UP001060215"/>
    </source>
</evidence>
<evidence type="ECO:0000313" key="1">
    <source>
        <dbReference type="EMBL" id="KAI8019759.1"/>
    </source>
</evidence>
<accession>A0ACC0I309</accession>
<protein>
    <submittedName>
        <fullName evidence="1">Uncharacterized protein</fullName>
    </submittedName>
</protein>
<name>A0ACC0I309_9ERIC</name>
<keyword evidence="2" id="KW-1185">Reference proteome</keyword>
<dbReference type="Proteomes" id="UP001060215">
    <property type="component" value="Chromosome 2"/>
</dbReference>
<sequence>MIEEESCKPLLCRVVWLCWSIWKAQNAYIFNHEPVDPFHVIAKANWEESEFLDARASLPLQNGVSDRVRGGSIPRWIPPACGLLKVNCDAAFHPMSSKEATAVLIRDDRGRLVDDLARESVEHNYK</sequence>
<comment type="caution">
    <text evidence="1">The sequence shown here is derived from an EMBL/GenBank/DDBJ whole genome shotgun (WGS) entry which is preliminary data.</text>
</comment>
<reference evidence="1 2" key="1">
    <citation type="journal article" date="2022" name="Plant J.">
        <title>Chromosome-level genome of Camellia lanceoleosa provides a valuable resource for understanding genome evolution and self-incompatibility.</title>
        <authorList>
            <person name="Gong W."/>
            <person name="Xiao S."/>
            <person name="Wang L."/>
            <person name="Liao Z."/>
            <person name="Chang Y."/>
            <person name="Mo W."/>
            <person name="Hu G."/>
            <person name="Li W."/>
            <person name="Zhao G."/>
            <person name="Zhu H."/>
            <person name="Hu X."/>
            <person name="Ji K."/>
            <person name="Xiang X."/>
            <person name="Song Q."/>
            <person name="Yuan D."/>
            <person name="Jin S."/>
            <person name="Zhang L."/>
        </authorList>
    </citation>
    <scope>NUCLEOTIDE SEQUENCE [LARGE SCALE GENOMIC DNA]</scope>
    <source>
        <strain evidence="1">SQ_2022a</strain>
    </source>
</reference>